<evidence type="ECO:0000313" key="11">
    <source>
        <dbReference type="Proteomes" id="UP000070133"/>
    </source>
</evidence>
<reference evidence="10 11" key="1">
    <citation type="submission" date="2015-07" db="EMBL/GenBank/DDBJ databases">
        <title>Comparative genomics of the Sigatoka disease complex on banana suggests a link between parallel evolutionary changes in Pseudocercospora fijiensis and Pseudocercospora eumusae and increased virulence on the banana host.</title>
        <authorList>
            <person name="Chang T.-C."/>
            <person name="Salvucci A."/>
            <person name="Crous P.W."/>
            <person name="Stergiopoulos I."/>
        </authorList>
    </citation>
    <scope>NUCLEOTIDE SEQUENCE [LARGE SCALE GENOMIC DNA]</scope>
    <source>
        <strain evidence="10 11">CBS 114824</strain>
    </source>
</reference>
<feature type="compositionally biased region" description="Low complexity" evidence="6">
    <location>
        <begin position="859"/>
        <end position="878"/>
    </location>
</feature>
<feature type="region of interest" description="Disordered" evidence="6">
    <location>
        <begin position="31"/>
        <end position="111"/>
    </location>
</feature>
<keyword evidence="5" id="KW-0175">Coiled coil</keyword>
<organism evidence="10 11">
    <name type="scientific">Pseudocercospora eumusae</name>
    <dbReference type="NCBI Taxonomy" id="321146"/>
    <lineage>
        <taxon>Eukaryota</taxon>
        <taxon>Fungi</taxon>
        <taxon>Dikarya</taxon>
        <taxon>Ascomycota</taxon>
        <taxon>Pezizomycotina</taxon>
        <taxon>Dothideomycetes</taxon>
        <taxon>Dothideomycetidae</taxon>
        <taxon>Mycosphaerellales</taxon>
        <taxon>Mycosphaerellaceae</taxon>
        <taxon>Pseudocercospora</taxon>
    </lineage>
</organism>
<feature type="transmembrane region" description="Helical" evidence="7">
    <location>
        <begin position="208"/>
        <end position="227"/>
    </location>
</feature>
<feature type="region of interest" description="Disordered" evidence="6">
    <location>
        <begin position="669"/>
        <end position="688"/>
    </location>
</feature>
<evidence type="ECO:0000256" key="1">
    <source>
        <dbReference type="ARBA" id="ARBA00004141"/>
    </source>
</evidence>
<keyword evidence="8" id="KW-0732">Signal</keyword>
<dbReference type="PANTHER" id="PTHR39469:SF1">
    <property type="entry name" value="DUF4203 DOMAIN-CONTAINING PROTEIN"/>
    <property type="match status" value="1"/>
</dbReference>
<evidence type="ECO:0000256" key="7">
    <source>
        <dbReference type="SAM" id="Phobius"/>
    </source>
</evidence>
<dbReference type="OrthoDB" id="102260at2759"/>
<feature type="compositionally biased region" description="Basic and acidic residues" evidence="6">
    <location>
        <begin position="723"/>
        <end position="734"/>
    </location>
</feature>
<feature type="domain" description="TM7S3/TM198-like" evidence="9">
    <location>
        <begin position="129"/>
        <end position="332"/>
    </location>
</feature>
<feature type="region of interest" description="Disordered" evidence="6">
    <location>
        <begin position="952"/>
        <end position="979"/>
    </location>
</feature>
<feature type="signal peptide" evidence="8">
    <location>
        <begin position="1"/>
        <end position="17"/>
    </location>
</feature>
<proteinExistence type="predicted"/>
<evidence type="ECO:0000256" key="5">
    <source>
        <dbReference type="SAM" id="Coils"/>
    </source>
</evidence>
<name>A0A139H9C0_9PEZI</name>
<dbReference type="PROSITE" id="PS51257">
    <property type="entry name" value="PROKAR_LIPOPROTEIN"/>
    <property type="match status" value="1"/>
</dbReference>
<keyword evidence="3 7" id="KW-1133">Transmembrane helix</keyword>
<feature type="compositionally biased region" description="Basic and acidic residues" evidence="6">
    <location>
        <begin position="645"/>
        <end position="654"/>
    </location>
</feature>
<evidence type="ECO:0000256" key="8">
    <source>
        <dbReference type="SAM" id="SignalP"/>
    </source>
</evidence>
<comment type="caution">
    <text evidence="10">The sequence shown here is derived from an EMBL/GenBank/DDBJ whole genome shotgun (WGS) entry which is preliminary data.</text>
</comment>
<feature type="transmembrane region" description="Helical" evidence="7">
    <location>
        <begin position="233"/>
        <end position="251"/>
    </location>
</feature>
<sequence>MRLQYTLVSLLVALSCAEQLERNGLRARQDGVATATDSAPASSKTNVQSTPTTTSPASTASASKTGDEGKTKIGDIGSGDATSPITVAPTATPRIDTPHSNATLPADDTKDTGALPIKPRITPALGVAGAILIIAGLILGFVGIKHRPTQTFLSTSLLIALGIEVLVIYLMNPPVPDAIQGAYVVAGVVGGCLLGSLALIFKEVSEGFGCVLGGFCFAMWLLTLAPGGLIKNQLGRIILIGIFCAACFCLYISRYTRVYGIIGCTSFAGSVAFVLGIDCFSKAGLKEFWMYIWNLNNDVFPLFTDTYPINRNMRAELAAIIIVAFLGTLSQIKIWKIVKEQKARREADRLREQELRDAEEAEVGRDIESRVAVDRAAWEGDYDGKKAPTVHIDSAMASTDNIVRKDSGADSYNTSRKDGEKRFSFAMVNMLPGTRDSIGKRSSTSKRKSTASFDFLASSCKRSSAVPSLPPLTFGDGDTNSPVARSPSTAHSPATTAGSSTPGLGISGAGALKDRRGVEMNRLSLASLSAKAAQDAAQQDDWEPEEDDLASSVAATIAEGPDMDAFSTKALSRPGSTYFPYGAGSSPLSSQEEFIEDNDVEALCLPQKSPSDGVDSNRLSVGPRTPGTPGRSPSNGGDSNATPREQVELKDKLPKRISKAAQNYRTGEWAKEVTRAEPEPLEEVPEHTLDAVQVEMDDAAEKARARENNASPLPPPVPAIPEKVAEPSKAEKKISQRLSRTPSGSAAVPIYAHASTAGDADWLTPLVKRTSSNPALVPAPIIDGARNVSAPLLEEQSPKDYFPPMPKPDHTSLVPNRLSLMPVRATPNLLDERRDRLSNRITTTSFMTPTPEVIVETASTSEASKGGSSAGEKSSATSLSDGNVIDEEGAEDMTLAERKALVQQQTILSQQNASHAQTPLNARMSTQNLRNSMLPAPLVNAIPVSSPISAPKPVRLSSSGTQQPIYDSHQPRRTSHNANKQAMNWSAWRSSNAIVTNSRNSYNNADSQMDMLRAARVQSEAEAKAREQRKKEMQEQIDAHMRMGGMHDRHREVLSRMQNKVDKNI</sequence>
<feature type="compositionally biased region" description="Low complexity" evidence="6">
    <location>
        <begin position="49"/>
        <end position="63"/>
    </location>
</feature>
<feature type="compositionally biased region" description="Polar residues" evidence="6">
    <location>
        <begin position="478"/>
        <end position="502"/>
    </location>
</feature>
<feature type="coiled-coil region" evidence="5">
    <location>
        <begin position="1016"/>
        <end position="1043"/>
    </location>
</feature>
<evidence type="ECO:0000259" key="9">
    <source>
        <dbReference type="Pfam" id="PF13886"/>
    </source>
</evidence>
<dbReference type="Proteomes" id="UP000070133">
    <property type="component" value="Unassembled WGS sequence"/>
</dbReference>
<dbReference type="PANTHER" id="PTHR39469">
    <property type="entry name" value="CHROMOSOME 1, WHOLE GENOME SHOTGUN SEQUENCE"/>
    <property type="match status" value="1"/>
</dbReference>
<dbReference type="AlphaFoldDB" id="A0A139H9C0"/>
<protein>
    <recommendedName>
        <fullName evidence="9">TM7S3/TM198-like domain-containing protein</fullName>
    </recommendedName>
</protein>
<gene>
    <name evidence="10" type="ORF">AC578_6947</name>
</gene>
<accession>A0A139H9C0</accession>
<feature type="compositionally biased region" description="Polar residues" evidence="6">
    <location>
        <begin position="35"/>
        <end position="48"/>
    </location>
</feature>
<evidence type="ECO:0000256" key="2">
    <source>
        <dbReference type="ARBA" id="ARBA00022692"/>
    </source>
</evidence>
<dbReference type="InterPro" id="IPR025256">
    <property type="entry name" value="TM7S3/TM198-like_dom"/>
</dbReference>
<feature type="transmembrane region" description="Helical" evidence="7">
    <location>
        <begin position="258"/>
        <end position="277"/>
    </location>
</feature>
<evidence type="ECO:0000313" key="10">
    <source>
        <dbReference type="EMBL" id="KXS99043.1"/>
    </source>
</evidence>
<keyword evidence="4 7" id="KW-0472">Membrane</keyword>
<dbReference type="GO" id="GO:0016020">
    <property type="term" value="C:membrane"/>
    <property type="evidence" value="ECO:0007669"/>
    <property type="project" value="UniProtKB-SubCell"/>
</dbReference>
<feature type="compositionally biased region" description="Low complexity" evidence="6">
    <location>
        <begin position="622"/>
        <end position="634"/>
    </location>
</feature>
<feature type="region of interest" description="Disordered" evidence="6">
    <location>
        <begin position="859"/>
        <end position="882"/>
    </location>
</feature>
<dbReference type="Pfam" id="PF13886">
    <property type="entry name" value="TM7S3_TM198"/>
    <property type="match status" value="1"/>
</dbReference>
<feature type="transmembrane region" description="Helical" evidence="7">
    <location>
        <begin position="182"/>
        <end position="201"/>
    </location>
</feature>
<evidence type="ECO:0000256" key="6">
    <source>
        <dbReference type="SAM" id="MobiDB-lite"/>
    </source>
</evidence>
<comment type="subcellular location">
    <subcellularLocation>
        <location evidence="1">Membrane</location>
        <topology evidence="1">Multi-pass membrane protein</topology>
    </subcellularLocation>
</comment>
<feature type="compositionally biased region" description="Polar residues" evidence="6">
    <location>
        <begin position="956"/>
        <end position="965"/>
    </location>
</feature>
<feature type="chain" id="PRO_5007806419" description="TM7S3/TM198-like domain-containing protein" evidence="8">
    <location>
        <begin position="18"/>
        <end position="1065"/>
    </location>
</feature>
<evidence type="ECO:0000256" key="4">
    <source>
        <dbReference type="ARBA" id="ARBA00023136"/>
    </source>
</evidence>
<keyword evidence="2 7" id="KW-0812">Transmembrane</keyword>
<feature type="transmembrane region" description="Helical" evidence="7">
    <location>
        <begin position="124"/>
        <end position="144"/>
    </location>
</feature>
<feature type="region of interest" description="Disordered" evidence="6">
    <location>
        <begin position="697"/>
        <end position="745"/>
    </location>
</feature>
<feature type="transmembrane region" description="Helical" evidence="7">
    <location>
        <begin position="151"/>
        <end position="170"/>
    </location>
</feature>
<feature type="region of interest" description="Disordered" evidence="6">
    <location>
        <begin position="581"/>
        <end position="661"/>
    </location>
</feature>
<feature type="region of interest" description="Disordered" evidence="6">
    <location>
        <begin position="463"/>
        <end position="510"/>
    </location>
</feature>
<keyword evidence="11" id="KW-1185">Reference proteome</keyword>
<dbReference type="EMBL" id="LFZN01000100">
    <property type="protein sequence ID" value="KXS99043.1"/>
    <property type="molecule type" value="Genomic_DNA"/>
</dbReference>
<evidence type="ECO:0000256" key="3">
    <source>
        <dbReference type="ARBA" id="ARBA00022989"/>
    </source>
</evidence>